<dbReference type="GO" id="GO:0046872">
    <property type="term" value="F:metal ion binding"/>
    <property type="evidence" value="ECO:0007669"/>
    <property type="project" value="UniProtKB-KW"/>
</dbReference>
<dbReference type="GO" id="GO:0005524">
    <property type="term" value="F:ATP binding"/>
    <property type="evidence" value="ECO:0007669"/>
    <property type="project" value="UniProtKB-KW"/>
</dbReference>
<dbReference type="GO" id="GO:0006002">
    <property type="term" value="P:fructose 6-phosphate metabolic process"/>
    <property type="evidence" value="ECO:0007669"/>
    <property type="project" value="InterPro"/>
</dbReference>
<dbReference type="GO" id="GO:0070095">
    <property type="term" value="F:fructose-6-phosphate binding"/>
    <property type="evidence" value="ECO:0007669"/>
    <property type="project" value="TreeGrafter"/>
</dbReference>
<dbReference type="EMBL" id="OCNJ01000001">
    <property type="protein sequence ID" value="SOD90499.1"/>
    <property type="molecule type" value="Genomic_DNA"/>
</dbReference>
<accession>A0A286G5T2</accession>
<keyword evidence="5 10" id="KW-0808">Transferase</keyword>
<dbReference type="GO" id="GO:0030388">
    <property type="term" value="P:fructose 1,6-bisphosphate metabolic process"/>
    <property type="evidence" value="ECO:0007669"/>
    <property type="project" value="TreeGrafter"/>
</dbReference>
<comment type="pathway">
    <text evidence="3 10">Carbohydrate degradation; glycolysis; D-glyceraldehyde 3-phosphate and glycerone phosphate from D-glucose: step 3/4.</text>
</comment>
<feature type="site" description="Important for substrate specificity; cannot use PPi as phosphoryl donor" evidence="10">
    <location>
        <position position="120"/>
    </location>
</feature>
<dbReference type="UniPathway" id="UPA00109">
    <property type="reaction ID" value="UER00182"/>
</dbReference>
<comment type="catalytic activity">
    <reaction evidence="10">
        <text>beta-D-fructose 6-phosphate + ATP = beta-D-fructose 1,6-bisphosphate + ADP + H(+)</text>
        <dbReference type="Rhea" id="RHEA:16109"/>
        <dbReference type="ChEBI" id="CHEBI:15378"/>
        <dbReference type="ChEBI" id="CHEBI:30616"/>
        <dbReference type="ChEBI" id="CHEBI:32966"/>
        <dbReference type="ChEBI" id="CHEBI:57634"/>
        <dbReference type="ChEBI" id="CHEBI:456216"/>
        <dbReference type="EC" id="2.7.1.11"/>
    </reaction>
</comment>
<dbReference type="PROSITE" id="PS00433">
    <property type="entry name" value="PHOSPHOFRUCTOKINASE"/>
    <property type="match status" value="1"/>
</dbReference>
<dbReference type="GO" id="GO:0016208">
    <property type="term" value="F:AMP binding"/>
    <property type="evidence" value="ECO:0007669"/>
    <property type="project" value="TreeGrafter"/>
</dbReference>
<comment type="subcellular location">
    <subcellularLocation>
        <location evidence="2 10">Cytoplasm</location>
    </subcellularLocation>
</comment>
<feature type="binding site" evidence="10">
    <location>
        <position position="15"/>
    </location>
    <ligand>
        <name>ATP</name>
        <dbReference type="ChEBI" id="CHEBI:30616"/>
    </ligand>
</feature>
<dbReference type="InterPro" id="IPR012003">
    <property type="entry name" value="ATP_PFK_prok-type"/>
</dbReference>
<dbReference type="PIRSF" id="PIRSF000532">
    <property type="entry name" value="ATP_PFK_prok"/>
    <property type="match status" value="1"/>
</dbReference>
<feature type="binding site" evidence="10">
    <location>
        <position position="119"/>
    </location>
    <ligand>
        <name>Mg(2+)</name>
        <dbReference type="ChEBI" id="CHEBI:18420"/>
        <note>catalytic</note>
    </ligand>
</feature>
<evidence type="ECO:0000256" key="3">
    <source>
        <dbReference type="ARBA" id="ARBA00004679"/>
    </source>
</evidence>
<reference evidence="12 13" key="1">
    <citation type="submission" date="2017-09" db="EMBL/GenBank/DDBJ databases">
        <authorList>
            <person name="Ehlers B."/>
            <person name="Leendertz F.H."/>
        </authorList>
    </citation>
    <scope>NUCLEOTIDE SEQUENCE [LARGE SCALE GENOMIC DNA]</scope>
    <source>
        <strain evidence="12 13">USBA 140</strain>
    </source>
</reference>
<evidence type="ECO:0000313" key="13">
    <source>
        <dbReference type="Proteomes" id="UP000219621"/>
    </source>
</evidence>
<dbReference type="InterPro" id="IPR012829">
    <property type="entry name" value="Phosphofructokinase_III"/>
</dbReference>
<evidence type="ECO:0000259" key="11">
    <source>
        <dbReference type="Pfam" id="PF00365"/>
    </source>
</evidence>
<evidence type="ECO:0000256" key="6">
    <source>
        <dbReference type="ARBA" id="ARBA00022723"/>
    </source>
</evidence>
<evidence type="ECO:0000256" key="7">
    <source>
        <dbReference type="ARBA" id="ARBA00022777"/>
    </source>
</evidence>
<comment type="similarity">
    <text evidence="10">Belongs to the phosphofructokinase type A (PFKA) family. Mixed-substrate PFK group III subfamily.</text>
</comment>
<evidence type="ECO:0000256" key="2">
    <source>
        <dbReference type="ARBA" id="ARBA00004496"/>
    </source>
</evidence>
<dbReference type="GO" id="GO:0061621">
    <property type="term" value="P:canonical glycolysis"/>
    <property type="evidence" value="ECO:0007669"/>
    <property type="project" value="TreeGrafter"/>
</dbReference>
<dbReference type="SUPFAM" id="SSF53784">
    <property type="entry name" value="Phosphofructokinase"/>
    <property type="match status" value="1"/>
</dbReference>
<dbReference type="NCBIfam" id="NF010674">
    <property type="entry name" value="PRK14071.1"/>
    <property type="match status" value="1"/>
</dbReference>
<feature type="binding site" evidence="10">
    <location>
        <position position="281"/>
    </location>
    <ligand>
        <name>substrate</name>
        <note>ligand shared between dimeric partners</note>
    </ligand>
</feature>
<feature type="domain" description="Phosphofructokinase" evidence="11">
    <location>
        <begin position="7"/>
        <end position="313"/>
    </location>
</feature>
<dbReference type="InterPro" id="IPR035966">
    <property type="entry name" value="PKF_sf"/>
</dbReference>
<dbReference type="NCBIfam" id="NF002872">
    <property type="entry name" value="PRK03202.1"/>
    <property type="match status" value="1"/>
</dbReference>
<comment type="subunit">
    <text evidence="10">Homodimer or homotetramer.</text>
</comment>
<keyword evidence="6 10" id="KW-0479">Metal-binding</keyword>
<dbReference type="PANTHER" id="PTHR13697:SF52">
    <property type="entry name" value="ATP-DEPENDENT 6-PHOSPHOFRUCTOKINASE 3"/>
    <property type="match status" value="1"/>
</dbReference>
<dbReference type="Pfam" id="PF00365">
    <property type="entry name" value="PFK"/>
    <property type="match status" value="1"/>
</dbReference>
<dbReference type="FunFam" id="3.40.50.460:FF:000002">
    <property type="entry name" value="ATP-dependent 6-phosphofructokinase"/>
    <property type="match status" value="1"/>
</dbReference>
<feature type="binding site" evidence="10">
    <location>
        <position position="179"/>
    </location>
    <ligand>
        <name>substrate</name>
        <note>ligand shared between dimeric partners</note>
    </ligand>
</feature>
<dbReference type="GO" id="GO:0003872">
    <property type="term" value="F:6-phosphofructokinase activity"/>
    <property type="evidence" value="ECO:0007669"/>
    <property type="project" value="UniProtKB-UniRule"/>
</dbReference>
<keyword evidence="13" id="KW-1185">Reference proteome</keyword>
<protein>
    <recommendedName>
        <fullName evidence="10">ATP-dependent 6-phosphofructokinase</fullName>
        <shortName evidence="10">ATP-PFK</shortName>
        <shortName evidence="10">Phosphofructokinase</shortName>
        <ecNumber evidence="10">2.7.1.11</ecNumber>
    </recommendedName>
    <alternativeName>
        <fullName evidence="10">Phosphohexokinase</fullName>
    </alternativeName>
</protein>
<dbReference type="EC" id="2.7.1.11" evidence="10"/>
<evidence type="ECO:0000256" key="5">
    <source>
        <dbReference type="ARBA" id="ARBA00022679"/>
    </source>
</evidence>
<feature type="active site" description="Proton acceptor" evidence="10">
    <location>
        <position position="144"/>
    </location>
</feature>
<dbReference type="HAMAP" id="MF_01976">
    <property type="entry name" value="Phosphofructokinase_III"/>
    <property type="match status" value="1"/>
</dbReference>
<evidence type="ECO:0000256" key="10">
    <source>
        <dbReference type="HAMAP-Rule" id="MF_01976"/>
    </source>
</evidence>
<dbReference type="Proteomes" id="UP000219621">
    <property type="component" value="Unassembled WGS sequence"/>
</dbReference>
<evidence type="ECO:0000256" key="1">
    <source>
        <dbReference type="ARBA" id="ARBA00001946"/>
    </source>
</evidence>
<evidence type="ECO:0000256" key="4">
    <source>
        <dbReference type="ARBA" id="ARBA00022490"/>
    </source>
</evidence>
<feature type="binding site" evidence="10">
    <location>
        <begin position="118"/>
        <end position="121"/>
    </location>
    <ligand>
        <name>ATP</name>
        <dbReference type="ChEBI" id="CHEBI:30616"/>
    </ligand>
</feature>
<comment type="function">
    <text evidence="10">Catalyzes the phosphorylation of D-fructose 6-phosphate to fructose 1,6-bisphosphate by ATP, the first committing step of glycolysis.</text>
</comment>
<keyword evidence="10" id="KW-0067">ATP-binding</keyword>
<feature type="binding site" description="in other chain" evidence="10">
    <location>
        <position position="240"/>
    </location>
    <ligand>
        <name>substrate</name>
        <note>ligand shared between dimeric partners</note>
    </ligand>
</feature>
<dbReference type="GO" id="GO:0047334">
    <property type="term" value="F:diphosphate-fructose-6-phosphate 1-phosphotransferase activity"/>
    <property type="evidence" value="ECO:0007669"/>
    <property type="project" value="InterPro"/>
</dbReference>
<dbReference type="InterPro" id="IPR015912">
    <property type="entry name" value="Phosphofructokinase_CS"/>
</dbReference>
<dbReference type="Gene3D" id="3.40.50.450">
    <property type="match status" value="1"/>
</dbReference>
<keyword evidence="10" id="KW-0547">Nucleotide-binding</keyword>
<keyword evidence="4 10" id="KW-0963">Cytoplasm</keyword>
<dbReference type="AlphaFoldDB" id="A0A286G5T2"/>
<comment type="cofactor">
    <cofactor evidence="1 10">
        <name>Mg(2+)</name>
        <dbReference type="ChEBI" id="CHEBI:18420"/>
    </cofactor>
</comment>
<dbReference type="GO" id="GO:0048029">
    <property type="term" value="F:monosaccharide binding"/>
    <property type="evidence" value="ECO:0007669"/>
    <property type="project" value="TreeGrafter"/>
</dbReference>
<evidence type="ECO:0000256" key="8">
    <source>
        <dbReference type="ARBA" id="ARBA00022842"/>
    </source>
</evidence>
<feature type="binding site" description="in other chain" evidence="10">
    <location>
        <begin position="142"/>
        <end position="144"/>
    </location>
    <ligand>
        <name>substrate</name>
        <note>ligand shared between dimeric partners</note>
    </ligand>
</feature>
<dbReference type="GO" id="GO:0042802">
    <property type="term" value="F:identical protein binding"/>
    <property type="evidence" value="ECO:0007669"/>
    <property type="project" value="TreeGrafter"/>
</dbReference>
<dbReference type="PRINTS" id="PR00476">
    <property type="entry name" value="PHFRCTKINASE"/>
</dbReference>
<dbReference type="InterPro" id="IPR022953">
    <property type="entry name" value="ATP_PFK"/>
</dbReference>
<comment type="caution">
    <text evidence="10">Lacks conserved residue(s) required for the propagation of feature annotation.</text>
</comment>
<keyword evidence="8 10" id="KW-0460">Magnesium</keyword>
<feature type="binding site" description="in other chain" evidence="10">
    <location>
        <begin position="287"/>
        <end position="290"/>
    </location>
    <ligand>
        <name>substrate</name>
        <note>ligand shared between dimeric partners</note>
    </ligand>
</feature>
<feature type="binding site" description="in other chain" evidence="10">
    <location>
        <begin position="186"/>
        <end position="188"/>
    </location>
    <ligand>
        <name>substrate</name>
        <note>ligand shared between dimeric partners</note>
    </ligand>
</feature>
<dbReference type="InterPro" id="IPR000023">
    <property type="entry name" value="Phosphofructokinase_dom"/>
</dbReference>
<sequence>MTKPIKRIGVLTSGGDCAGLNAVIRAVAYRAIRTYGWEVFGIVDGTMGLMNRPLQYRMLDLHFFNGNHLREGGTMLGTTNKGDPFNFPMPDGSKRDRSPDFVEGVKLLGLDALVVIGGDGSMRIVSKLCATGNIGMVGVPKTIDNDVHCTDTSVGFSTAANVVTEALDRLQPTAASHHRVMILEVMGRDAGHIALNAGIAGGADVILVPEVPYTLEGVADKIKEVLHGEGRSHALVVVAEGCKTAEGSTPSVSYSGGQTRYGGIGHYLTEQIAALTGAETRVTILGHVQRGGIPSMHDRLLASAFGVHAVDLVAQRRFGRMVAWRDRSVIDVPLDNVTIGARALDPHGALVHTARGLGIYCGEFGEDLESPAECCGPAVVTRDADAAGPETI</sequence>
<dbReference type="Gene3D" id="3.40.50.460">
    <property type="entry name" value="Phosphofructokinase domain"/>
    <property type="match status" value="1"/>
</dbReference>
<keyword evidence="7 10" id="KW-0418">Kinase</keyword>
<dbReference type="GO" id="GO:0005945">
    <property type="term" value="C:6-phosphofructokinase complex"/>
    <property type="evidence" value="ECO:0007669"/>
    <property type="project" value="TreeGrafter"/>
</dbReference>
<name>A0A286G5T2_9PROT</name>
<keyword evidence="9 10" id="KW-0324">Glycolysis</keyword>
<proteinExistence type="inferred from homology"/>
<organism evidence="12 13">
    <name type="scientific">Caenispirillum bisanense</name>
    <dbReference type="NCBI Taxonomy" id="414052"/>
    <lineage>
        <taxon>Bacteria</taxon>
        <taxon>Pseudomonadati</taxon>
        <taxon>Pseudomonadota</taxon>
        <taxon>Alphaproteobacteria</taxon>
        <taxon>Rhodospirillales</taxon>
        <taxon>Novispirillaceae</taxon>
        <taxon>Caenispirillum</taxon>
    </lineage>
</organism>
<dbReference type="RefSeq" id="WP_245913338.1">
    <property type="nucleotide sequence ID" value="NZ_OCNJ01000001.1"/>
</dbReference>
<evidence type="ECO:0000256" key="9">
    <source>
        <dbReference type="ARBA" id="ARBA00023152"/>
    </source>
</evidence>
<feature type="binding site" evidence="10">
    <location>
        <begin position="81"/>
        <end position="82"/>
    </location>
    <ligand>
        <name>ATP</name>
        <dbReference type="ChEBI" id="CHEBI:30616"/>
    </ligand>
</feature>
<gene>
    <name evidence="10" type="primary">pfkA</name>
    <name evidence="12" type="ORF">SAMN05421508_101563</name>
</gene>
<evidence type="ECO:0000313" key="12">
    <source>
        <dbReference type="EMBL" id="SOD90499.1"/>
    </source>
</evidence>
<dbReference type="PANTHER" id="PTHR13697">
    <property type="entry name" value="PHOSPHOFRUCTOKINASE"/>
    <property type="match status" value="1"/>
</dbReference>